<protein>
    <submittedName>
        <fullName evidence="5">Transcriptional regulator araC family</fullName>
    </submittedName>
</protein>
<dbReference type="EMBL" id="FLTS01000001">
    <property type="protein sequence ID" value="SBV35509.1"/>
    <property type="molecule type" value="Genomic_DNA"/>
</dbReference>
<evidence type="ECO:0000256" key="1">
    <source>
        <dbReference type="ARBA" id="ARBA00023015"/>
    </source>
</evidence>
<dbReference type="SMART" id="SM00871">
    <property type="entry name" value="AraC_E_bind"/>
    <property type="match status" value="1"/>
</dbReference>
<dbReference type="Gene3D" id="1.10.10.60">
    <property type="entry name" value="Homeodomain-like"/>
    <property type="match status" value="2"/>
</dbReference>
<dbReference type="PANTHER" id="PTHR40055:SF1">
    <property type="entry name" value="TRANSCRIPTIONAL REGULATOR YGIV-RELATED"/>
    <property type="match status" value="1"/>
</dbReference>
<dbReference type="AlphaFoldDB" id="A0A1Y5PZT6"/>
<evidence type="ECO:0000259" key="4">
    <source>
        <dbReference type="PROSITE" id="PS01124"/>
    </source>
</evidence>
<dbReference type="InterPro" id="IPR050908">
    <property type="entry name" value="SmbC-like"/>
</dbReference>
<dbReference type="Pfam" id="PF06445">
    <property type="entry name" value="GyrI-like"/>
    <property type="match status" value="1"/>
</dbReference>
<dbReference type="InterPro" id="IPR029442">
    <property type="entry name" value="GyrI-like"/>
</dbReference>
<dbReference type="InterPro" id="IPR011256">
    <property type="entry name" value="Reg_factor_effector_dom_sf"/>
</dbReference>
<keyword evidence="1" id="KW-0805">Transcription regulation</keyword>
<dbReference type="SUPFAM" id="SSF46689">
    <property type="entry name" value="Homeodomain-like"/>
    <property type="match status" value="1"/>
</dbReference>
<reference evidence="5" key="1">
    <citation type="submission" date="2016-03" db="EMBL/GenBank/DDBJ databases">
        <authorList>
            <person name="Ploux O."/>
        </authorList>
    </citation>
    <scope>NUCLEOTIDE SEQUENCE</scope>
    <source>
        <strain evidence="5">UC10</strain>
    </source>
</reference>
<keyword evidence="2" id="KW-0238">DNA-binding</keyword>
<dbReference type="GO" id="GO:0003700">
    <property type="term" value="F:DNA-binding transcription factor activity"/>
    <property type="evidence" value="ECO:0007669"/>
    <property type="project" value="InterPro"/>
</dbReference>
<evidence type="ECO:0000313" key="5">
    <source>
        <dbReference type="EMBL" id="SBV35509.1"/>
    </source>
</evidence>
<dbReference type="InterPro" id="IPR018060">
    <property type="entry name" value="HTH_AraC"/>
</dbReference>
<dbReference type="InterPro" id="IPR018062">
    <property type="entry name" value="HTH_AraC-typ_CS"/>
</dbReference>
<keyword evidence="3" id="KW-0804">Transcription</keyword>
<proteinExistence type="predicted"/>
<sequence length="301" mass="33077">MGTTDTKDAAMKTNASHPPKLDRALARLQQAISAGQALPDLQELAAAAHLSPFHFHRVWRALTGETVGRTAQRLRLLAALQHLPGEASVTDIALRVGYDTPQALARVFREVFDASPTQLRADPELRECWIEQLSKPPRQDATGLPPLSVEVVALQPLEVVALRRQGAFDELDAGFGELFGWAAQHGLVERLRQLVGIPRDDHRDIAPEELRFDCGLVFDSSPPQPPAPLRCLRLEGGRAARLRHVGAYSGLEDTCDRLLAEWLPGSGHALRDAPVHYHFLDDPEEVPEAILRADLYVPLAG</sequence>
<dbReference type="GO" id="GO:0043565">
    <property type="term" value="F:sequence-specific DNA binding"/>
    <property type="evidence" value="ECO:0007669"/>
    <property type="project" value="InterPro"/>
</dbReference>
<dbReference type="SUPFAM" id="SSF55136">
    <property type="entry name" value="Probable bacterial effector-binding domain"/>
    <property type="match status" value="1"/>
</dbReference>
<organism evidence="5">
    <name type="scientific">uncultured Stenotrophomonas sp</name>
    <dbReference type="NCBI Taxonomy" id="165438"/>
    <lineage>
        <taxon>Bacteria</taxon>
        <taxon>Pseudomonadati</taxon>
        <taxon>Pseudomonadota</taxon>
        <taxon>Gammaproteobacteria</taxon>
        <taxon>Lysobacterales</taxon>
        <taxon>Lysobacteraceae</taxon>
        <taxon>Stenotrophomonas</taxon>
        <taxon>environmental samples</taxon>
    </lineage>
</organism>
<feature type="domain" description="HTH araC/xylS-type" evidence="4">
    <location>
        <begin position="22"/>
        <end position="122"/>
    </location>
</feature>
<gene>
    <name evidence="5" type="ORF">STPYR_10439</name>
</gene>
<dbReference type="SMART" id="SM00342">
    <property type="entry name" value="HTH_ARAC"/>
    <property type="match status" value="1"/>
</dbReference>
<dbReference type="Gene3D" id="3.20.80.10">
    <property type="entry name" value="Regulatory factor, effector binding domain"/>
    <property type="match status" value="1"/>
</dbReference>
<name>A0A1Y5PZT6_9GAMM</name>
<dbReference type="PROSITE" id="PS00041">
    <property type="entry name" value="HTH_ARAC_FAMILY_1"/>
    <property type="match status" value="1"/>
</dbReference>
<dbReference type="Pfam" id="PF12833">
    <property type="entry name" value="HTH_18"/>
    <property type="match status" value="1"/>
</dbReference>
<accession>A0A1Y5PZT6</accession>
<dbReference type="InterPro" id="IPR010499">
    <property type="entry name" value="AraC_E-bd"/>
</dbReference>
<evidence type="ECO:0000256" key="3">
    <source>
        <dbReference type="ARBA" id="ARBA00023163"/>
    </source>
</evidence>
<dbReference type="PROSITE" id="PS01124">
    <property type="entry name" value="HTH_ARAC_FAMILY_2"/>
    <property type="match status" value="1"/>
</dbReference>
<evidence type="ECO:0000256" key="2">
    <source>
        <dbReference type="ARBA" id="ARBA00023125"/>
    </source>
</evidence>
<dbReference type="PANTHER" id="PTHR40055">
    <property type="entry name" value="TRANSCRIPTIONAL REGULATOR YGIV-RELATED"/>
    <property type="match status" value="1"/>
</dbReference>
<dbReference type="InterPro" id="IPR009057">
    <property type="entry name" value="Homeodomain-like_sf"/>
</dbReference>